<dbReference type="HOGENOM" id="CLU_2000898_0_0_9"/>
<dbReference type="InterPro" id="IPR001041">
    <property type="entry name" value="2Fe-2S_ferredoxin-type"/>
</dbReference>
<dbReference type="CDD" id="cd00207">
    <property type="entry name" value="fer2"/>
    <property type="match status" value="1"/>
</dbReference>
<evidence type="ECO:0000313" key="3">
    <source>
        <dbReference type="Proteomes" id="UP000002368"/>
    </source>
</evidence>
<dbReference type="PROSITE" id="PS51085">
    <property type="entry name" value="2FE2S_FER_2"/>
    <property type="match status" value="1"/>
</dbReference>
<evidence type="ECO:0000313" key="2">
    <source>
        <dbReference type="EMBL" id="ADG07014.1"/>
    </source>
</evidence>
<dbReference type="STRING" id="562970.Btus_2347"/>
<accession>D5WSJ5</accession>
<reference evidence="2 3" key="1">
    <citation type="journal article" date="2011" name="Stand. Genomic Sci.">
        <title>Complete genome sequence of the thermophilic, hydrogen-oxidizing Bacillus tusciae type strain (T2) and reclassification in the new genus, Kyrpidia gen. nov. as Kyrpidia tusciae comb. nov. and emendation of the family Alicyclobacillaceae da Costa and Rainey, 2010.</title>
        <authorList>
            <person name="Klenk H.P."/>
            <person name="Lapidus A."/>
            <person name="Chertkov O."/>
            <person name="Copeland A."/>
            <person name="Del Rio T.G."/>
            <person name="Nolan M."/>
            <person name="Lucas S."/>
            <person name="Chen F."/>
            <person name="Tice H."/>
            <person name="Cheng J.F."/>
            <person name="Han C."/>
            <person name="Bruce D."/>
            <person name="Goodwin L."/>
            <person name="Pitluck S."/>
            <person name="Pati A."/>
            <person name="Ivanova N."/>
            <person name="Mavromatis K."/>
            <person name="Daum C."/>
            <person name="Chen A."/>
            <person name="Palaniappan K."/>
            <person name="Chang Y.J."/>
            <person name="Land M."/>
            <person name="Hauser L."/>
            <person name="Jeffries C.D."/>
            <person name="Detter J.C."/>
            <person name="Rohde M."/>
            <person name="Abt B."/>
            <person name="Pukall R."/>
            <person name="Goker M."/>
            <person name="Bristow J."/>
            <person name="Markowitz V."/>
            <person name="Hugenholtz P."/>
            <person name="Eisen J.A."/>
        </authorList>
    </citation>
    <scope>NUCLEOTIDE SEQUENCE [LARGE SCALE GENOMIC DNA]</scope>
    <source>
        <strain evidence="2 3">DSM 2912</strain>
    </source>
</reference>
<dbReference type="Pfam" id="PF00111">
    <property type="entry name" value="Fer2"/>
    <property type="match status" value="1"/>
</dbReference>
<dbReference type="AlphaFoldDB" id="D5WSJ5"/>
<gene>
    <name evidence="2" type="ordered locus">Btus_2347</name>
</gene>
<keyword evidence="3" id="KW-1185">Reference proteome</keyword>
<organism evidence="2 3">
    <name type="scientific">Kyrpidia tusciae (strain DSM 2912 / NBRC 15312 / T2)</name>
    <name type="common">Bacillus tusciae</name>
    <dbReference type="NCBI Taxonomy" id="562970"/>
    <lineage>
        <taxon>Bacteria</taxon>
        <taxon>Bacillati</taxon>
        <taxon>Bacillota</taxon>
        <taxon>Bacilli</taxon>
        <taxon>Bacillales</taxon>
        <taxon>Alicyclobacillaceae</taxon>
        <taxon>Kyrpidia</taxon>
    </lineage>
</organism>
<dbReference type="RefSeq" id="WP_013076297.1">
    <property type="nucleotide sequence ID" value="NC_014098.1"/>
</dbReference>
<evidence type="ECO:0000259" key="1">
    <source>
        <dbReference type="PROSITE" id="PS51085"/>
    </source>
</evidence>
<dbReference type="eggNOG" id="COG0633">
    <property type="taxonomic scope" value="Bacteria"/>
</dbReference>
<dbReference type="PROSITE" id="PS00197">
    <property type="entry name" value="2FE2S_FER_1"/>
    <property type="match status" value="1"/>
</dbReference>
<name>D5WSJ5_KYRT2</name>
<dbReference type="EMBL" id="CP002017">
    <property type="protein sequence ID" value="ADG07014.1"/>
    <property type="molecule type" value="Genomic_DNA"/>
</dbReference>
<feature type="domain" description="2Fe-2S ferredoxin-type" evidence="1">
    <location>
        <begin position="4"/>
        <end position="100"/>
    </location>
</feature>
<dbReference type="Gene3D" id="3.10.20.30">
    <property type="match status" value="1"/>
</dbReference>
<dbReference type="Proteomes" id="UP000002368">
    <property type="component" value="Chromosome"/>
</dbReference>
<dbReference type="InterPro" id="IPR006058">
    <property type="entry name" value="2Fe2S_fd_BS"/>
</dbReference>
<dbReference type="SUPFAM" id="SSF54292">
    <property type="entry name" value="2Fe-2S ferredoxin-like"/>
    <property type="match status" value="1"/>
</dbReference>
<dbReference type="InterPro" id="IPR036010">
    <property type="entry name" value="2Fe-2S_ferredoxin-like_sf"/>
</dbReference>
<dbReference type="OrthoDB" id="9810588at2"/>
<proteinExistence type="predicted"/>
<sequence length="124" mass="13515">MRKYRIQIFGEGDDHPQILDCEEGEVITDAAERAGILIRVTCANGGCGACRAEVVEGMVGYTGPVSRKKRVDPATGNLKYELLCRATPLSDVVVRPLNGWKQKKQKVWAEIRPNPISGGGTTCQ</sequence>
<dbReference type="GO" id="GO:0051537">
    <property type="term" value="F:2 iron, 2 sulfur cluster binding"/>
    <property type="evidence" value="ECO:0007669"/>
    <property type="project" value="InterPro"/>
</dbReference>
<protein>
    <submittedName>
        <fullName evidence="2">Ferredoxin</fullName>
    </submittedName>
</protein>
<dbReference type="KEGG" id="bts:Btus_2347"/>
<dbReference type="InterPro" id="IPR012675">
    <property type="entry name" value="Beta-grasp_dom_sf"/>
</dbReference>